<evidence type="ECO:0000313" key="2">
    <source>
        <dbReference type="EMBL" id="WXA96193.1"/>
    </source>
</evidence>
<proteinExistence type="inferred from homology"/>
<name>A0ABZ2KBW9_9BACT</name>
<evidence type="ECO:0000313" key="3">
    <source>
        <dbReference type="Proteomes" id="UP001379533"/>
    </source>
</evidence>
<reference evidence="2 3" key="1">
    <citation type="submission" date="2021-12" db="EMBL/GenBank/DDBJ databases">
        <title>Discovery of the Pendulisporaceae a myxobacterial family with distinct sporulation behavior and unique specialized metabolism.</title>
        <authorList>
            <person name="Garcia R."/>
            <person name="Popoff A."/>
            <person name="Bader C.D."/>
            <person name="Loehr J."/>
            <person name="Walesch S."/>
            <person name="Walt C."/>
            <person name="Boldt J."/>
            <person name="Bunk B."/>
            <person name="Haeckl F.J.F.P.J."/>
            <person name="Gunesch A.P."/>
            <person name="Birkelbach J."/>
            <person name="Nuebel U."/>
            <person name="Pietschmann T."/>
            <person name="Bach T."/>
            <person name="Mueller R."/>
        </authorList>
    </citation>
    <scope>NUCLEOTIDE SEQUENCE [LARGE SCALE GENOMIC DNA]</scope>
    <source>
        <strain evidence="2 3">MSr12523</strain>
    </source>
</reference>
<dbReference type="PANTHER" id="PTHR30203">
    <property type="entry name" value="OUTER MEMBRANE CATION EFFLUX PROTEIN"/>
    <property type="match status" value="1"/>
</dbReference>
<dbReference type="InterPro" id="IPR003423">
    <property type="entry name" value="OMP_efflux"/>
</dbReference>
<evidence type="ECO:0000256" key="1">
    <source>
        <dbReference type="ARBA" id="ARBA00007613"/>
    </source>
</evidence>
<protein>
    <submittedName>
        <fullName evidence="2">TolC family protein</fullName>
    </submittedName>
</protein>
<dbReference type="Proteomes" id="UP001379533">
    <property type="component" value="Chromosome"/>
</dbReference>
<dbReference type="SUPFAM" id="SSF56954">
    <property type="entry name" value="Outer membrane efflux proteins (OEP)"/>
    <property type="match status" value="1"/>
</dbReference>
<gene>
    <name evidence="2" type="ORF">LZC95_05005</name>
</gene>
<accession>A0ABZ2KBW9</accession>
<dbReference type="EMBL" id="CP089982">
    <property type="protein sequence ID" value="WXA96193.1"/>
    <property type="molecule type" value="Genomic_DNA"/>
</dbReference>
<dbReference type="PANTHER" id="PTHR30203:SF24">
    <property type="entry name" value="BLR4935 PROTEIN"/>
    <property type="match status" value="1"/>
</dbReference>
<comment type="similarity">
    <text evidence="1">Belongs to the outer membrane factor (OMF) (TC 1.B.17) family.</text>
</comment>
<sequence length="491" mass="54307">MRPRISKPAGAMPRAGRLRTRARFRIEEGIREMLAGMARAHGIALALLFLNACATAGASSFDAMRADYDRAGPTSPAARADDERVLETSALDRPSYVRAVLQRNPTIESARHGWRAAIARIKQAGSFEDPMVDLSVAPLSIGSSSVRTGYEVGISQKLPWFGKRNLESAVASAEAGAAKSDFEATRRELALTASVLYDQYFVAVRSQEINAQHIALVRTLRAGATAQFEAGRASVQDPLQAEAELTHLEHDAVILTSQREVIVAQMNELLHRDPELPLPPPKDLPLPSGDVHDAKRLQAEALERRPDIESARLHARAEQARADKSDREYYPDFTVSTSYNSMWDMPEHRWMVGLGFNLPIQVGRRAAMVDEANAARQRFESEAVRLSDMARTQVVVALKQLEESKHVLHLFEERLLPVARNQVDAARAGFIASQNPFVAVIDAEKNLRSVELDYQMARATCDRRRAELDRALGRIPGLDGKDAKDAKEVAR</sequence>
<dbReference type="RefSeq" id="WP_394846808.1">
    <property type="nucleotide sequence ID" value="NZ_CP089982.1"/>
</dbReference>
<dbReference type="InterPro" id="IPR010131">
    <property type="entry name" value="MdtP/NodT-like"/>
</dbReference>
<organism evidence="2 3">
    <name type="scientific">Pendulispora brunnea</name>
    <dbReference type="NCBI Taxonomy" id="2905690"/>
    <lineage>
        <taxon>Bacteria</taxon>
        <taxon>Pseudomonadati</taxon>
        <taxon>Myxococcota</taxon>
        <taxon>Myxococcia</taxon>
        <taxon>Myxococcales</taxon>
        <taxon>Sorangiineae</taxon>
        <taxon>Pendulisporaceae</taxon>
        <taxon>Pendulispora</taxon>
    </lineage>
</organism>
<dbReference type="Gene3D" id="1.20.1600.10">
    <property type="entry name" value="Outer membrane efflux proteins (OEP)"/>
    <property type="match status" value="1"/>
</dbReference>
<keyword evidence="3" id="KW-1185">Reference proteome</keyword>
<dbReference type="Pfam" id="PF02321">
    <property type="entry name" value="OEP"/>
    <property type="match status" value="2"/>
</dbReference>